<dbReference type="InterPro" id="IPR000504">
    <property type="entry name" value="RRM_dom"/>
</dbReference>
<dbReference type="Gene3D" id="3.30.70.330">
    <property type="match status" value="1"/>
</dbReference>
<evidence type="ECO:0000256" key="1">
    <source>
        <dbReference type="SAM" id="MobiDB-lite"/>
    </source>
</evidence>
<evidence type="ECO:0000259" key="2">
    <source>
        <dbReference type="Pfam" id="PF00076"/>
    </source>
</evidence>
<dbReference type="OrthoDB" id="410044at2759"/>
<dbReference type="InterPro" id="IPR035979">
    <property type="entry name" value="RBD_domain_sf"/>
</dbReference>
<feature type="region of interest" description="Disordered" evidence="1">
    <location>
        <begin position="1"/>
        <end position="55"/>
    </location>
</feature>
<dbReference type="GO" id="GO:0003723">
    <property type="term" value="F:RNA binding"/>
    <property type="evidence" value="ECO:0007669"/>
    <property type="project" value="InterPro"/>
</dbReference>
<dbReference type="Proteomes" id="UP001148018">
    <property type="component" value="Unassembled WGS sequence"/>
</dbReference>
<dbReference type="Pfam" id="PF00076">
    <property type="entry name" value="RRM_1"/>
    <property type="match status" value="1"/>
</dbReference>
<comment type="caution">
    <text evidence="3">The sequence shown here is derived from an EMBL/GenBank/DDBJ whole genome shotgun (WGS) entry which is preliminary data.</text>
</comment>
<keyword evidence="4" id="KW-1185">Reference proteome</keyword>
<name>A0A9Q0DS85_9TELE</name>
<dbReference type="AlphaFoldDB" id="A0A9Q0DS85"/>
<feature type="region of interest" description="Disordered" evidence="1">
    <location>
        <begin position="67"/>
        <end position="91"/>
    </location>
</feature>
<dbReference type="InterPro" id="IPR012677">
    <property type="entry name" value="Nucleotide-bd_a/b_plait_sf"/>
</dbReference>
<evidence type="ECO:0000313" key="4">
    <source>
        <dbReference type="Proteomes" id="UP001148018"/>
    </source>
</evidence>
<feature type="domain" description="RRM" evidence="2">
    <location>
        <begin position="94"/>
        <end position="132"/>
    </location>
</feature>
<accession>A0A9Q0DS85</accession>
<proteinExistence type="predicted"/>
<organism evidence="3 4">
    <name type="scientific">Muraenolepis orangiensis</name>
    <name type="common">Patagonian moray cod</name>
    <dbReference type="NCBI Taxonomy" id="630683"/>
    <lineage>
        <taxon>Eukaryota</taxon>
        <taxon>Metazoa</taxon>
        <taxon>Chordata</taxon>
        <taxon>Craniata</taxon>
        <taxon>Vertebrata</taxon>
        <taxon>Euteleostomi</taxon>
        <taxon>Actinopterygii</taxon>
        <taxon>Neopterygii</taxon>
        <taxon>Teleostei</taxon>
        <taxon>Neoteleostei</taxon>
        <taxon>Acanthomorphata</taxon>
        <taxon>Zeiogadaria</taxon>
        <taxon>Gadariae</taxon>
        <taxon>Gadiformes</taxon>
        <taxon>Muraenolepidoidei</taxon>
        <taxon>Muraenolepididae</taxon>
        <taxon>Muraenolepis</taxon>
    </lineage>
</organism>
<dbReference type="EMBL" id="JANIIK010000112">
    <property type="protein sequence ID" value="KAJ3593579.1"/>
    <property type="molecule type" value="Genomic_DNA"/>
</dbReference>
<reference evidence="3" key="1">
    <citation type="submission" date="2022-07" db="EMBL/GenBank/DDBJ databases">
        <title>Chromosome-level genome of Muraenolepis orangiensis.</title>
        <authorList>
            <person name="Kim J."/>
        </authorList>
    </citation>
    <scope>NUCLEOTIDE SEQUENCE</scope>
    <source>
        <strain evidence="3">KU_S4_2022</strain>
        <tissue evidence="3">Muscle</tissue>
    </source>
</reference>
<evidence type="ECO:0000313" key="3">
    <source>
        <dbReference type="EMBL" id="KAJ3593579.1"/>
    </source>
</evidence>
<feature type="compositionally biased region" description="Basic and acidic residues" evidence="1">
    <location>
        <begin position="38"/>
        <end position="49"/>
    </location>
</feature>
<protein>
    <recommendedName>
        <fullName evidence="2">RRM domain-containing protein</fullName>
    </recommendedName>
</protein>
<dbReference type="SUPFAM" id="SSF54928">
    <property type="entry name" value="RNA-binding domain, RBD"/>
    <property type="match status" value="1"/>
</dbReference>
<gene>
    <name evidence="3" type="ORF">NHX12_005913</name>
</gene>
<sequence length="143" mass="15330">MDAPNINYCASLGRKSRENGGDEIQSALYASATSELRQSGERSADEDGGNKGLVLQRAGLSPLKGVLRHEPCSSLPPSIPPQKADPSRGEDRKLFVGMLGKQQGEEDVHRLFETFGQIEECTVLRGPDGASKAPLRGRLSVAL</sequence>